<dbReference type="InterPro" id="IPR012334">
    <property type="entry name" value="Pectin_lyas_fold"/>
</dbReference>
<dbReference type="Proteomes" id="UP000018217">
    <property type="component" value="Unassembled WGS sequence"/>
</dbReference>
<name>V5Z577_9GAMM</name>
<feature type="domain" description="ESPR" evidence="2">
    <location>
        <begin position="1"/>
        <end position="35"/>
    </location>
</feature>
<dbReference type="InterPro" id="IPR008638">
    <property type="entry name" value="FhaB/CdiA-like_TPS"/>
</dbReference>
<dbReference type="InterPro" id="IPR024973">
    <property type="entry name" value="ESPR"/>
</dbReference>
<evidence type="ECO:0000259" key="1">
    <source>
        <dbReference type="Pfam" id="PF05860"/>
    </source>
</evidence>
<comment type="caution">
    <text evidence="3">The sequence shown here is derived from an EMBL/GenBank/DDBJ whole genome shotgun (WGS) entry which is preliminary data.</text>
</comment>
<feature type="domain" description="Filamentous haemagglutinin FhaB/tRNA nuclease CdiA-like TPS" evidence="1">
    <location>
        <begin position="67"/>
        <end position="126"/>
    </location>
</feature>
<evidence type="ECO:0000313" key="3">
    <source>
        <dbReference type="EMBL" id="CCG86124.1"/>
    </source>
</evidence>
<dbReference type="Gene3D" id="2.160.20.10">
    <property type="entry name" value="Single-stranded right-handed beta-helix, Pectin lyase-like"/>
    <property type="match status" value="1"/>
</dbReference>
<protein>
    <submittedName>
        <fullName evidence="3">Filamentous hemagglutinin</fullName>
    </submittedName>
</protein>
<proteinExistence type="predicted"/>
<gene>
    <name evidence="3" type="primary">fhaB</name>
    <name evidence="3" type="ORF">EPIR_0759</name>
</gene>
<dbReference type="AlphaFoldDB" id="V5Z577"/>
<evidence type="ECO:0000313" key="4">
    <source>
        <dbReference type="Proteomes" id="UP000018217"/>
    </source>
</evidence>
<evidence type="ECO:0000259" key="2">
    <source>
        <dbReference type="Pfam" id="PF13018"/>
    </source>
</evidence>
<dbReference type="InterPro" id="IPR011050">
    <property type="entry name" value="Pectin_lyase_fold/virulence"/>
</dbReference>
<dbReference type="Pfam" id="PF05860">
    <property type="entry name" value="TPS"/>
    <property type="match status" value="1"/>
</dbReference>
<dbReference type="EMBL" id="CAHS01000011">
    <property type="protein sequence ID" value="CCG86124.1"/>
    <property type="molecule type" value="Genomic_DNA"/>
</dbReference>
<keyword evidence="4" id="KW-1185">Reference proteome</keyword>
<sequence length="151" mass="16251">MNKLRYRLIFNRARGMLMVVAEIARSRTGSPRTRKDDPPVRCCRLSPLSCAILAVFAFVTPTGCAQAGIVADGQAPNNQQPNIISSANGTPQVNIQTPSAAGVSRNSYSQFDVDRQGVILNNSRHHVATQQGGMVAGNPWLAGGRRSKNHP</sequence>
<dbReference type="STRING" id="1161919.EPIR_0759"/>
<accession>V5Z577</accession>
<dbReference type="SUPFAM" id="SSF51126">
    <property type="entry name" value="Pectin lyase-like"/>
    <property type="match status" value="1"/>
</dbReference>
<dbReference type="Pfam" id="PF13018">
    <property type="entry name" value="ESPR"/>
    <property type="match status" value="1"/>
</dbReference>
<dbReference type="OrthoDB" id="2664633at2"/>
<organism evidence="3 4">
    <name type="scientific">Erwinia piriflorinigrans CFBP 5888</name>
    <dbReference type="NCBI Taxonomy" id="1161919"/>
    <lineage>
        <taxon>Bacteria</taxon>
        <taxon>Pseudomonadati</taxon>
        <taxon>Pseudomonadota</taxon>
        <taxon>Gammaproteobacteria</taxon>
        <taxon>Enterobacterales</taxon>
        <taxon>Erwiniaceae</taxon>
        <taxon>Erwinia</taxon>
    </lineage>
</organism>
<reference evidence="3 4" key="1">
    <citation type="journal article" date="2013" name="Syst. Appl. Microbiol.">
        <title>Phylogenetic position and virulence apparatus of the pear flower necrosis pathogen Erwinia piriflorinigrans CFBP 5888T as assessed by comparative genomics.</title>
        <authorList>
            <person name="Smits T.H."/>
            <person name="Rezzonico F."/>
            <person name="Lopez M.M."/>
            <person name="Blom J."/>
            <person name="Goesmann A."/>
            <person name="Frey J.E."/>
            <person name="Duffy B."/>
        </authorList>
    </citation>
    <scope>NUCLEOTIDE SEQUENCE [LARGE SCALE GENOMIC DNA]</scope>
    <source>
        <strain evidence="4">CFBP5888</strain>
    </source>
</reference>